<organism evidence="2">
    <name type="scientific">Arundo donax</name>
    <name type="common">Giant reed</name>
    <name type="synonym">Donax arundinaceus</name>
    <dbReference type="NCBI Taxonomy" id="35708"/>
    <lineage>
        <taxon>Eukaryota</taxon>
        <taxon>Viridiplantae</taxon>
        <taxon>Streptophyta</taxon>
        <taxon>Embryophyta</taxon>
        <taxon>Tracheophyta</taxon>
        <taxon>Spermatophyta</taxon>
        <taxon>Magnoliopsida</taxon>
        <taxon>Liliopsida</taxon>
        <taxon>Poales</taxon>
        <taxon>Poaceae</taxon>
        <taxon>PACMAD clade</taxon>
        <taxon>Arundinoideae</taxon>
        <taxon>Arundineae</taxon>
        <taxon>Arundo</taxon>
    </lineage>
</organism>
<reference evidence="2" key="1">
    <citation type="submission" date="2014-09" db="EMBL/GenBank/DDBJ databases">
        <authorList>
            <person name="Magalhaes I.L.F."/>
            <person name="Oliveira U."/>
            <person name="Santos F.R."/>
            <person name="Vidigal T.H.D.A."/>
            <person name="Brescovit A.D."/>
            <person name="Santos A.J."/>
        </authorList>
    </citation>
    <scope>NUCLEOTIDE SEQUENCE</scope>
    <source>
        <tissue evidence="2">Shoot tissue taken approximately 20 cm above the soil surface</tissue>
    </source>
</reference>
<keyword evidence="1" id="KW-0812">Transmembrane</keyword>
<accession>A0A0A9CFP0</accession>
<reference evidence="2" key="2">
    <citation type="journal article" date="2015" name="Data Brief">
        <title>Shoot transcriptome of the giant reed, Arundo donax.</title>
        <authorList>
            <person name="Barrero R.A."/>
            <person name="Guerrero F.D."/>
            <person name="Moolhuijzen P."/>
            <person name="Goolsby J.A."/>
            <person name="Tidwell J."/>
            <person name="Bellgard S.E."/>
            <person name="Bellgard M.I."/>
        </authorList>
    </citation>
    <scope>NUCLEOTIDE SEQUENCE</scope>
    <source>
        <tissue evidence="2">Shoot tissue taken approximately 20 cm above the soil surface</tissue>
    </source>
</reference>
<dbReference type="EMBL" id="GBRH01223489">
    <property type="protein sequence ID" value="JAD74406.1"/>
    <property type="molecule type" value="Transcribed_RNA"/>
</dbReference>
<dbReference type="AlphaFoldDB" id="A0A0A9CFP0"/>
<evidence type="ECO:0000256" key="1">
    <source>
        <dbReference type="SAM" id="Phobius"/>
    </source>
</evidence>
<keyword evidence="1" id="KW-1133">Transmembrane helix</keyword>
<keyword evidence="1" id="KW-0472">Membrane</keyword>
<sequence>MASLQNVFYFLVLPLTCWSVLFYLIIRVTLHLRHSKAVNFSWFF</sequence>
<feature type="transmembrane region" description="Helical" evidence="1">
    <location>
        <begin position="6"/>
        <end position="26"/>
    </location>
</feature>
<proteinExistence type="predicted"/>
<evidence type="ECO:0000313" key="2">
    <source>
        <dbReference type="EMBL" id="JAD74406.1"/>
    </source>
</evidence>
<name>A0A0A9CFP0_ARUDO</name>
<protein>
    <submittedName>
        <fullName evidence="2">Uncharacterized protein</fullName>
    </submittedName>
</protein>